<comment type="caution">
    <text evidence="1">The sequence shown here is derived from an EMBL/GenBank/DDBJ whole genome shotgun (WGS) entry which is preliminary data.</text>
</comment>
<name>A0A8S1SX33_PAROT</name>
<dbReference type="Proteomes" id="UP000683925">
    <property type="component" value="Unassembled WGS sequence"/>
</dbReference>
<evidence type="ECO:0000313" key="1">
    <source>
        <dbReference type="EMBL" id="CAD8143304.1"/>
    </source>
</evidence>
<sequence>MRFISLYLCRPSSIRKEFQGTLDWKTNREQDYNIICQVILLIRSCHLIYKLHFSIIISFVLNISMKISSLKNVISQKMIVKDDMENLAEIYKIIDLKRMSKSIFIRNDKQCMINRLLNSYQHKQCQKPLNYR</sequence>
<organism evidence="1 2">
    <name type="scientific">Paramecium octaurelia</name>
    <dbReference type="NCBI Taxonomy" id="43137"/>
    <lineage>
        <taxon>Eukaryota</taxon>
        <taxon>Sar</taxon>
        <taxon>Alveolata</taxon>
        <taxon>Ciliophora</taxon>
        <taxon>Intramacronucleata</taxon>
        <taxon>Oligohymenophorea</taxon>
        <taxon>Peniculida</taxon>
        <taxon>Parameciidae</taxon>
        <taxon>Paramecium</taxon>
    </lineage>
</organism>
<keyword evidence="2" id="KW-1185">Reference proteome</keyword>
<reference evidence="1" key="1">
    <citation type="submission" date="2021-01" db="EMBL/GenBank/DDBJ databases">
        <authorList>
            <consortium name="Genoscope - CEA"/>
            <person name="William W."/>
        </authorList>
    </citation>
    <scope>NUCLEOTIDE SEQUENCE</scope>
</reference>
<accession>A0A8S1SX33</accession>
<dbReference type="AlphaFoldDB" id="A0A8S1SX33"/>
<proteinExistence type="predicted"/>
<gene>
    <name evidence="1" type="ORF">POCTA_138.1.T0140440</name>
</gene>
<dbReference type="EMBL" id="CAJJDP010000014">
    <property type="protein sequence ID" value="CAD8143304.1"/>
    <property type="molecule type" value="Genomic_DNA"/>
</dbReference>
<evidence type="ECO:0000313" key="2">
    <source>
        <dbReference type="Proteomes" id="UP000683925"/>
    </source>
</evidence>
<protein>
    <submittedName>
        <fullName evidence="1">Uncharacterized protein</fullName>
    </submittedName>
</protein>